<dbReference type="InterPro" id="IPR001077">
    <property type="entry name" value="COMT_C"/>
</dbReference>
<dbReference type="PIRSF" id="PIRSF005739">
    <property type="entry name" value="O-mtase"/>
    <property type="match status" value="1"/>
</dbReference>
<feature type="active site" description="Proton acceptor" evidence="4">
    <location>
        <position position="274"/>
    </location>
</feature>
<feature type="domain" description="O-methyltransferase dimerisation" evidence="6">
    <location>
        <begin position="41"/>
        <end position="116"/>
    </location>
</feature>
<keyword evidence="3" id="KW-0949">S-adenosyl-L-methionine</keyword>
<dbReference type="GO" id="GO:0032259">
    <property type="term" value="P:methylation"/>
    <property type="evidence" value="ECO:0007669"/>
    <property type="project" value="UniProtKB-KW"/>
</dbReference>
<evidence type="ECO:0000313" key="7">
    <source>
        <dbReference type="EMBL" id="EWY39514.1"/>
    </source>
</evidence>
<dbReference type="PANTHER" id="PTHR43712">
    <property type="entry name" value="PUTATIVE (AFU_ORTHOLOGUE AFUA_4G14580)-RELATED"/>
    <property type="match status" value="1"/>
</dbReference>
<dbReference type="OrthoDB" id="7418600at2"/>
<dbReference type="GO" id="GO:0046983">
    <property type="term" value="F:protein dimerization activity"/>
    <property type="evidence" value="ECO:0007669"/>
    <property type="project" value="InterPro"/>
</dbReference>
<dbReference type="AlphaFoldDB" id="W9H0A5"/>
<reference evidence="7 8" key="1">
    <citation type="submission" date="2013-08" db="EMBL/GenBank/DDBJ databases">
        <title>The genome sequence of Skermanella stibiiresistens.</title>
        <authorList>
            <person name="Zhu W."/>
            <person name="Wang G."/>
        </authorList>
    </citation>
    <scope>NUCLEOTIDE SEQUENCE [LARGE SCALE GENOMIC DNA]</scope>
    <source>
        <strain evidence="7 8">SB22</strain>
    </source>
</reference>
<evidence type="ECO:0000256" key="3">
    <source>
        <dbReference type="ARBA" id="ARBA00022691"/>
    </source>
</evidence>
<dbReference type="InterPro" id="IPR036390">
    <property type="entry name" value="WH_DNA-bd_sf"/>
</dbReference>
<dbReference type="PROSITE" id="PS51683">
    <property type="entry name" value="SAM_OMT_II"/>
    <property type="match status" value="1"/>
</dbReference>
<sequence length="370" mass="39891">MVDRFWSVRDRLMASASFRRWAAAFPLTRPIARRRSRDLFDLCAGFVYSQVLLACVRLRLFDILAEHSMTAHELSRRLGMAEEATERLLRAAVSLRLLARRGDDRFGLGPLGAALVGNPGVAAMVEHHAMLYDDLRDPVALLRGEGKTALSSYWPYAGAGHPSDLTAGDVSSYTALMAASQPLIAEEVLGAYPLNRHRRLMDVGGGDGAFLAAAAERAPDLEVVLFDLPAVAERAKLRFQSAGLQDRATVIGGDFLSNPLPKGADALSLVRVLHDHDDCEALTILRAARQALAPDGTLLIAEPMAEAPGAHPVGDAYFGFYLLAMGRGHARTPHEITDLLQRAGFSSVRRHATAMPLLTGVITASPAKSA</sequence>
<evidence type="ECO:0000259" key="5">
    <source>
        <dbReference type="Pfam" id="PF00891"/>
    </source>
</evidence>
<dbReference type="Gene3D" id="3.40.50.150">
    <property type="entry name" value="Vaccinia Virus protein VP39"/>
    <property type="match status" value="1"/>
</dbReference>
<protein>
    <submittedName>
        <fullName evidence="7">O-methyltransferase</fullName>
    </submittedName>
</protein>
<feature type="domain" description="O-methyltransferase C-terminal" evidence="5">
    <location>
        <begin position="171"/>
        <end position="346"/>
    </location>
</feature>
<keyword evidence="1 7" id="KW-0489">Methyltransferase</keyword>
<dbReference type="PANTHER" id="PTHR43712:SF2">
    <property type="entry name" value="O-METHYLTRANSFERASE CICE"/>
    <property type="match status" value="1"/>
</dbReference>
<dbReference type="CDD" id="cd02440">
    <property type="entry name" value="AdoMet_MTases"/>
    <property type="match status" value="1"/>
</dbReference>
<gene>
    <name evidence="7" type="ORF">N825_05280</name>
</gene>
<keyword evidence="8" id="KW-1185">Reference proteome</keyword>
<keyword evidence="2 7" id="KW-0808">Transferase</keyword>
<dbReference type="Pfam" id="PF00891">
    <property type="entry name" value="Methyltransf_2"/>
    <property type="match status" value="1"/>
</dbReference>
<accession>W9H0A5</accession>
<dbReference type="InterPro" id="IPR036388">
    <property type="entry name" value="WH-like_DNA-bd_sf"/>
</dbReference>
<proteinExistence type="predicted"/>
<name>W9H0A5_9PROT</name>
<dbReference type="InterPro" id="IPR016461">
    <property type="entry name" value="COMT-like"/>
</dbReference>
<dbReference type="SUPFAM" id="SSF53335">
    <property type="entry name" value="S-adenosyl-L-methionine-dependent methyltransferases"/>
    <property type="match status" value="1"/>
</dbReference>
<dbReference type="Gene3D" id="1.10.287.1350">
    <property type="match status" value="1"/>
</dbReference>
<evidence type="ECO:0000256" key="2">
    <source>
        <dbReference type="ARBA" id="ARBA00022679"/>
    </source>
</evidence>
<organism evidence="7 8">
    <name type="scientific">Skermanella stibiiresistens SB22</name>
    <dbReference type="NCBI Taxonomy" id="1385369"/>
    <lineage>
        <taxon>Bacteria</taxon>
        <taxon>Pseudomonadati</taxon>
        <taxon>Pseudomonadota</taxon>
        <taxon>Alphaproteobacteria</taxon>
        <taxon>Rhodospirillales</taxon>
        <taxon>Azospirillaceae</taxon>
        <taxon>Skermanella</taxon>
    </lineage>
</organism>
<dbReference type="Pfam" id="PF08100">
    <property type="entry name" value="Dimerisation"/>
    <property type="match status" value="1"/>
</dbReference>
<dbReference type="STRING" id="1385369.N825_05280"/>
<evidence type="ECO:0000256" key="4">
    <source>
        <dbReference type="PIRSR" id="PIRSR005739-1"/>
    </source>
</evidence>
<dbReference type="SUPFAM" id="SSF46785">
    <property type="entry name" value="Winged helix' DNA-binding domain"/>
    <property type="match status" value="1"/>
</dbReference>
<dbReference type="PATRIC" id="fig|1385369.3.peg.3262"/>
<dbReference type="Proteomes" id="UP000019486">
    <property type="component" value="Unassembled WGS sequence"/>
</dbReference>
<evidence type="ECO:0000259" key="6">
    <source>
        <dbReference type="Pfam" id="PF08100"/>
    </source>
</evidence>
<dbReference type="InterPro" id="IPR012967">
    <property type="entry name" value="COMT_dimerisation"/>
</dbReference>
<dbReference type="InterPro" id="IPR029063">
    <property type="entry name" value="SAM-dependent_MTases_sf"/>
</dbReference>
<dbReference type="EMBL" id="AVFL01000011">
    <property type="protein sequence ID" value="EWY39514.1"/>
    <property type="molecule type" value="Genomic_DNA"/>
</dbReference>
<dbReference type="GO" id="GO:0008171">
    <property type="term" value="F:O-methyltransferase activity"/>
    <property type="evidence" value="ECO:0007669"/>
    <property type="project" value="InterPro"/>
</dbReference>
<comment type="caution">
    <text evidence="7">The sequence shown here is derived from an EMBL/GenBank/DDBJ whole genome shotgun (WGS) entry which is preliminary data.</text>
</comment>
<evidence type="ECO:0000313" key="8">
    <source>
        <dbReference type="Proteomes" id="UP000019486"/>
    </source>
</evidence>
<evidence type="ECO:0000256" key="1">
    <source>
        <dbReference type="ARBA" id="ARBA00022603"/>
    </source>
</evidence>
<dbReference type="Gene3D" id="1.10.10.10">
    <property type="entry name" value="Winged helix-like DNA-binding domain superfamily/Winged helix DNA-binding domain"/>
    <property type="match status" value="1"/>
</dbReference>